<comment type="caution">
    <text evidence="2">The sequence shown here is derived from an EMBL/GenBank/DDBJ whole genome shotgun (WGS) entry which is preliminary data.</text>
</comment>
<dbReference type="Proteomes" id="UP001176961">
    <property type="component" value="Unassembled WGS sequence"/>
</dbReference>
<protein>
    <submittedName>
        <fullName evidence="2">Uncharacterized protein</fullName>
    </submittedName>
</protein>
<sequence length="244" mass="27910">MHSRRHYGQHRRTVTEREHPRRLEEYEEQPRTYRDAVQAQQDEYYNNCFDHMKEYAAQVYRKKYEELEKKQAEERERFLKTMKEAGVPTAELPTPHGGEEHEEKPDSPFGDLRPVPQGPHSPLRTDPRPENVDAHRKAVALGLCSRFLPTVRKHCYERNTAKEYVKRCAAYFHVSVPVKQGELGKPIGVDVSGGVGPYYQQNQHVGVDYINGKVGTNLGIGEPFAGVGVNTGLGIPLINFLFLQ</sequence>
<feature type="compositionally biased region" description="Basic and acidic residues" evidence="1">
    <location>
        <begin position="13"/>
        <end position="30"/>
    </location>
</feature>
<name>A0AA36HEA3_CYLNA</name>
<evidence type="ECO:0000313" key="2">
    <source>
        <dbReference type="EMBL" id="CAJ0608607.1"/>
    </source>
</evidence>
<dbReference type="EMBL" id="CATQJL010000316">
    <property type="protein sequence ID" value="CAJ0608607.1"/>
    <property type="molecule type" value="Genomic_DNA"/>
</dbReference>
<feature type="region of interest" description="Disordered" evidence="1">
    <location>
        <begin position="82"/>
        <end position="130"/>
    </location>
</feature>
<reference evidence="2" key="1">
    <citation type="submission" date="2023-07" db="EMBL/GenBank/DDBJ databases">
        <authorList>
            <consortium name="CYATHOMIX"/>
        </authorList>
    </citation>
    <scope>NUCLEOTIDE SEQUENCE</scope>
    <source>
        <strain evidence="2">N/A</strain>
    </source>
</reference>
<keyword evidence="3" id="KW-1185">Reference proteome</keyword>
<organism evidence="2 3">
    <name type="scientific">Cylicocyclus nassatus</name>
    <name type="common">Nematode worm</name>
    <dbReference type="NCBI Taxonomy" id="53992"/>
    <lineage>
        <taxon>Eukaryota</taxon>
        <taxon>Metazoa</taxon>
        <taxon>Ecdysozoa</taxon>
        <taxon>Nematoda</taxon>
        <taxon>Chromadorea</taxon>
        <taxon>Rhabditida</taxon>
        <taxon>Rhabditina</taxon>
        <taxon>Rhabditomorpha</taxon>
        <taxon>Strongyloidea</taxon>
        <taxon>Strongylidae</taxon>
        <taxon>Cylicocyclus</taxon>
    </lineage>
</organism>
<feature type="region of interest" description="Disordered" evidence="1">
    <location>
        <begin position="1"/>
        <end position="30"/>
    </location>
</feature>
<gene>
    <name evidence="2" type="ORF">CYNAS_LOCUS20590</name>
</gene>
<accession>A0AA36HEA3</accession>
<evidence type="ECO:0000256" key="1">
    <source>
        <dbReference type="SAM" id="MobiDB-lite"/>
    </source>
</evidence>
<dbReference type="AlphaFoldDB" id="A0AA36HEA3"/>
<feature type="compositionally biased region" description="Basic residues" evidence="1">
    <location>
        <begin position="1"/>
        <end position="12"/>
    </location>
</feature>
<feature type="compositionally biased region" description="Basic and acidic residues" evidence="1">
    <location>
        <begin position="97"/>
        <end position="106"/>
    </location>
</feature>
<proteinExistence type="predicted"/>
<evidence type="ECO:0000313" key="3">
    <source>
        <dbReference type="Proteomes" id="UP001176961"/>
    </source>
</evidence>